<protein>
    <recommendedName>
        <fullName evidence="2">HTH cro/C1-type domain-containing protein</fullName>
    </recommendedName>
</protein>
<proteinExistence type="inferred from homology"/>
<reference evidence="3 4" key="1">
    <citation type="submission" date="2019-10" db="EMBL/GenBank/DDBJ databases">
        <title>Actinomadura rubteroloni sp. nov. and Actinomadura macrotermitis sp. nov., isolated from the gut of fungus growing-termite Macrotermes natalensis.</title>
        <authorList>
            <person name="Benndorf R."/>
            <person name="Martin K."/>
            <person name="Kuefner M."/>
            <person name="De Beer W."/>
            <person name="Kaster A.-K."/>
            <person name="Vollmers J."/>
            <person name="Poulsen M."/>
            <person name="Beemelmanns C."/>
        </authorList>
    </citation>
    <scope>NUCLEOTIDE SEQUENCE [LARGE SCALE GENOMIC DNA]</scope>
    <source>
        <strain evidence="3 4">RB68</strain>
    </source>
</reference>
<dbReference type="RefSeq" id="WP_328594419.1">
    <property type="nucleotide sequence ID" value="NZ_WEGH01000002.1"/>
</dbReference>
<evidence type="ECO:0000313" key="4">
    <source>
        <dbReference type="Proteomes" id="UP000487268"/>
    </source>
</evidence>
<dbReference type="PANTHER" id="PTHR43236">
    <property type="entry name" value="ANTITOXIN HIGA1"/>
    <property type="match status" value="1"/>
</dbReference>
<dbReference type="Gene3D" id="1.10.10.2910">
    <property type="match status" value="1"/>
</dbReference>
<dbReference type="Proteomes" id="UP000487268">
    <property type="component" value="Unassembled WGS sequence"/>
</dbReference>
<evidence type="ECO:0000256" key="1">
    <source>
        <dbReference type="ARBA" id="ARBA00007227"/>
    </source>
</evidence>
<name>A0A7K0BXA4_9ACTN</name>
<dbReference type="PANTHER" id="PTHR43236:SF1">
    <property type="entry name" value="BLL7220 PROTEIN"/>
    <property type="match status" value="1"/>
</dbReference>
<dbReference type="Gene3D" id="1.10.260.40">
    <property type="entry name" value="lambda repressor-like DNA-binding domains"/>
    <property type="match status" value="1"/>
</dbReference>
<accession>A0A7K0BXA4</accession>
<dbReference type="Pfam" id="PF13560">
    <property type="entry name" value="HTH_31"/>
    <property type="match status" value="1"/>
</dbReference>
<dbReference type="GO" id="GO:0003677">
    <property type="term" value="F:DNA binding"/>
    <property type="evidence" value="ECO:0007669"/>
    <property type="project" value="InterPro"/>
</dbReference>
<dbReference type="CDD" id="cd00093">
    <property type="entry name" value="HTH_XRE"/>
    <property type="match status" value="1"/>
</dbReference>
<dbReference type="SUPFAM" id="SSF47413">
    <property type="entry name" value="lambda repressor-like DNA-binding domains"/>
    <property type="match status" value="1"/>
</dbReference>
<comment type="caution">
    <text evidence="3">The sequence shown here is derived from an EMBL/GenBank/DDBJ whole genome shotgun (WGS) entry which is preliminary data.</text>
</comment>
<dbReference type="SMART" id="SM00530">
    <property type="entry name" value="HTH_XRE"/>
    <property type="match status" value="1"/>
</dbReference>
<dbReference type="EMBL" id="WEGH01000002">
    <property type="protein sequence ID" value="MQY05799.1"/>
    <property type="molecule type" value="Genomic_DNA"/>
</dbReference>
<feature type="domain" description="HTH cro/C1-type" evidence="2">
    <location>
        <begin position="33"/>
        <end position="87"/>
    </location>
</feature>
<keyword evidence="4" id="KW-1185">Reference proteome</keyword>
<gene>
    <name evidence="3" type="ORF">ACRB68_38760</name>
</gene>
<comment type="similarity">
    <text evidence="1">Belongs to the short-chain fatty acyl-CoA assimilation regulator (ScfR) family.</text>
</comment>
<dbReference type="Pfam" id="PF06114">
    <property type="entry name" value="Peptidase_M78"/>
    <property type="match status" value="1"/>
</dbReference>
<evidence type="ECO:0000313" key="3">
    <source>
        <dbReference type="EMBL" id="MQY05799.1"/>
    </source>
</evidence>
<dbReference type="InterPro" id="IPR001387">
    <property type="entry name" value="Cro/C1-type_HTH"/>
</dbReference>
<organism evidence="3 4">
    <name type="scientific">Actinomadura macrotermitis</name>
    <dbReference type="NCBI Taxonomy" id="2585200"/>
    <lineage>
        <taxon>Bacteria</taxon>
        <taxon>Bacillati</taxon>
        <taxon>Actinomycetota</taxon>
        <taxon>Actinomycetes</taxon>
        <taxon>Streptosporangiales</taxon>
        <taxon>Thermomonosporaceae</taxon>
        <taxon>Actinomadura</taxon>
    </lineage>
</organism>
<dbReference type="InterPro" id="IPR010359">
    <property type="entry name" value="IrrE_HExxH"/>
</dbReference>
<evidence type="ECO:0000259" key="2">
    <source>
        <dbReference type="PROSITE" id="PS50943"/>
    </source>
</evidence>
<sequence>MNERTGSLSEHAGEDRTGRRVAEARLLFDCERLTLARRLRGLRKNQLAQAVGTTPAAIGRYEAGVQPPPERVLSRLAFALGVPVEFFGPGRAPVALDAAHFRSLRSTTQIERDQALAYGRIATDIARALEDLVEFPAAELPEHPVSPDEIAGPGPVQAARLAREALGCAPGPVPHLVRALERHGVIVLVLPPSTERVDAFSIGAHPRPMVLFNPAKGDYWRNRFDGAHELGHLVMHADAEPGSKVVEDQAHRFAAEFLMPAGDIAGELPATADWARLAELKEAWGVSMAALLYRARTLGIMPEAVYRSAMGGLAKQGWRRQEPGPALPLESPSMLVRAVELAGAAGVDRDRLAGLARVTRADLDLLVPARPRAGVGVTGS</sequence>
<dbReference type="PROSITE" id="PS50943">
    <property type="entry name" value="HTH_CROC1"/>
    <property type="match status" value="1"/>
</dbReference>
<dbReference type="AlphaFoldDB" id="A0A7K0BXA4"/>
<dbReference type="InterPro" id="IPR052345">
    <property type="entry name" value="Rad_response_metalloprotease"/>
</dbReference>
<dbReference type="InterPro" id="IPR010982">
    <property type="entry name" value="Lambda_DNA-bd_dom_sf"/>
</dbReference>